<dbReference type="InterPro" id="IPR003749">
    <property type="entry name" value="ThiS/MoaD-like"/>
</dbReference>
<evidence type="ECO:0000256" key="1">
    <source>
        <dbReference type="ARBA" id="ARBA00022741"/>
    </source>
</evidence>
<dbReference type="AlphaFoldDB" id="A0A318TL94"/>
<dbReference type="GO" id="GO:1990133">
    <property type="term" value="C:molybdopterin adenylyltransferase complex"/>
    <property type="evidence" value="ECO:0007669"/>
    <property type="project" value="TreeGrafter"/>
</dbReference>
<dbReference type="GO" id="GO:0000166">
    <property type="term" value="F:nucleotide binding"/>
    <property type="evidence" value="ECO:0007669"/>
    <property type="project" value="UniProtKB-KW"/>
</dbReference>
<dbReference type="EMBL" id="QJTJ01000018">
    <property type="protein sequence ID" value="PYF05213.1"/>
    <property type="molecule type" value="Genomic_DNA"/>
</dbReference>
<proteinExistence type="inferred from homology"/>
<evidence type="ECO:0000313" key="4">
    <source>
        <dbReference type="EMBL" id="PYF05213.1"/>
    </source>
</evidence>
<dbReference type="OrthoDB" id="9801945at2"/>
<dbReference type="Gene3D" id="3.10.20.30">
    <property type="match status" value="1"/>
</dbReference>
<evidence type="ECO:0000313" key="5">
    <source>
        <dbReference type="Proteomes" id="UP000247416"/>
    </source>
</evidence>
<dbReference type="GO" id="GO:0006777">
    <property type="term" value="P:Mo-molybdopterin cofactor biosynthetic process"/>
    <property type="evidence" value="ECO:0007669"/>
    <property type="project" value="InterPro"/>
</dbReference>
<gene>
    <name evidence="4" type="ORF">BJ095_11831</name>
</gene>
<dbReference type="PANTHER" id="PTHR33359">
    <property type="entry name" value="MOLYBDOPTERIN SYNTHASE SULFUR CARRIER SUBUNIT"/>
    <property type="match status" value="1"/>
</dbReference>
<keyword evidence="1" id="KW-0547">Nucleotide-binding</keyword>
<dbReference type="SUPFAM" id="SSF54285">
    <property type="entry name" value="MoaD/ThiS"/>
    <property type="match status" value="1"/>
</dbReference>
<dbReference type="NCBIfam" id="TIGR01682">
    <property type="entry name" value="moaD"/>
    <property type="match status" value="1"/>
</dbReference>
<dbReference type="Proteomes" id="UP000247416">
    <property type="component" value="Unassembled WGS sequence"/>
</dbReference>
<dbReference type="RefSeq" id="WP_107935614.1">
    <property type="nucleotide sequence ID" value="NZ_CP085009.1"/>
</dbReference>
<name>A0A318TL94_9BACL</name>
<protein>
    <recommendedName>
        <fullName evidence="3">Molybdopterin synthase sulfur carrier subunit</fullName>
    </recommendedName>
</protein>
<dbReference type="Pfam" id="PF02597">
    <property type="entry name" value="ThiS"/>
    <property type="match status" value="1"/>
</dbReference>
<dbReference type="InterPro" id="IPR012675">
    <property type="entry name" value="Beta-grasp_dom_sf"/>
</dbReference>
<accession>A0A318TL94</accession>
<organism evidence="4 5">
    <name type="scientific">Ureibacillus chungkukjangi</name>
    <dbReference type="NCBI Taxonomy" id="1202712"/>
    <lineage>
        <taxon>Bacteria</taxon>
        <taxon>Bacillati</taxon>
        <taxon>Bacillota</taxon>
        <taxon>Bacilli</taxon>
        <taxon>Bacillales</taxon>
        <taxon>Caryophanaceae</taxon>
        <taxon>Ureibacillus</taxon>
    </lineage>
</organism>
<sequence>MIKILFFAGLQEEIDSDSLMMESAEATVQEVKRYVQSIYPNVDLQQVIAAVNEEFSNGDDIVKSGDIIAFLPPVSGG</sequence>
<dbReference type="PANTHER" id="PTHR33359:SF1">
    <property type="entry name" value="MOLYBDOPTERIN SYNTHASE SULFUR CARRIER SUBUNIT"/>
    <property type="match status" value="1"/>
</dbReference>
<dbReference type="InterPro" id="IPR016155">
    <property type="entry name" value="Mopterin_synth/thiamin_S_b"/>
</dbReference>
<dbReference type="CDD" id="cd00754">
    <property type="entry name" value="Ubl_MoaD"/>
    <property type="match status" value="1"/>
</dbReference>
<evidence type="ECO:0000256" key="2">
    <source>
        <dbReference type="ARBA" id="ARBA00024200"/>
    </source>
</evidence>
<comment type="similarity">
    <text evidence="2">Belongs to the MoaD family.</text>
</comment>
<reference evidence="4 5" key="1">
    <citation type="submission" date="2018-06" db="EMBL/GenBank/DDBJ databases">
        <title>Genomic Encyclopedia of Archaeal and Bacterial Type Strains, Phase II (KMG-II): from individual species to whole genera.</title>
        <authorList>
            <person name="Goeker M."/>
        </authorList>
    </citation>
    <scope>NUCLEOTIDE SEQUENCE [LARGE SCALE GENOMIC DNA]</scope>
    <source>
        <strain evidence="4 5">KACC 16626</strain>
    </source>
</reference>
<evidence type="ECO:0000256" key="3">
    <source>
        <dbReference type="ARBA" id="ARBA00024247"/>
    </source>
</evidence>
<comment type="caution">
    <text evidence="4">The sequence shown here is derived from an EMBL/GenBank/DDBJ whole genome shotgun (WGS) entry which is preliminary data.</text>
</comment>
<keyword evidence="5" id="KW-1185">Reference proteome</keyword>
<dbReference type="InterPro" id="IPR044672">
    <property type="entry name" value="MOCS2A"/>
</dbReference>